<dbReference type="AlphaFoldDB" id="A0AAW5RY83"/>
<evidence type="ECO:0000256" key="2">
    <source>
        <dbReference type="SAM" id="Phobius"/>
    </source>
</evidence>
<sequence>METAARSRPVWLAAVLLALAIWFVGAYIPALSSAWVTLNILTAAAQPHIATFPMAYPAVGIDAHTVVSLIGLILIIGGVTRWVTYLTKAEPAHAVPAAPGRDGAAPAPPPAAPRTAYQ</sequence>
<accession>A0AAW5RY83</accession>
<dbReference type="EMBL" id="JACKTG010000010">
    <property type="protein sequence ID" value="MCV6988114.1"/>
    <property type="molecule type" value="Genomic_DNA"/>
</dbReference>
<feature type="compositionally biased region" description="Low complexity" evidence="1">
    <location>
        <begin position="96"/>
        <end position="105"/>
    </location>
</feature>
<feature type="transmembrane region" description="Helical" evidence="2">
    <location>
        <begin position="58"/>
        <end position="79"/>
    </location>
</feature>
<feature type="region of interest" description="Disordered" evidence="1">
    <location>
        <begin position="95"/>
        <end position="118"/>
    </location>
</feature>
<dbReference type="RefSeq" id="WP_139800199.1">
    <property type="nucleotide sequence ID" value="NZ_JACKTG010000010.1"/>
</dbReference>
<dbReference type="Proteomes" id="UP000192293">
    <property type="component" value="Unassembled WGS sequence"/>
</dbReference>
<organism evidence="3 6">
    <name type="scientific">Mycobacterium bouchedurhonense</name>
    <dbReference type="NCBI Taxonomy" id="701041"/>
    <lineage>
        <taxon>Bacteria</taxon>
        <taxon>Bacillati</taxon>
        <taxon>Actinomycetota</taxon>
        <taxon>Actinomycetes</taxon>
        <taxon>Mycobacteriales</taxon>
        <taxon>Mycobacteriaceae</taxon>
        <taxon>Mycobacterium</taxon>
        <taxon>Mycobacterium avium complex (MAC)</taxon>
    </lineage>
</organism>
<reference evidence="3" key="2">
    <citation type="submission" date="2020-07" db="EMBL/GenBank/DDBJ databases">
        <authorList>
            <person name="Pettersson B.M.F."/>
            <person name="Behra P.R.K."/>
            <person name="Ramesh M."/>
            <person name="Das S."/>
            <person name="Dasgupta S."/>
            <person name="Kirsebom L.A."/>
        </authorList>
    </citation>
    <scope>NUCLEOTIDE SEQUENCE</scope>
    <source>
        <strain evidence="3">DSM 45439</strain>
    </source>
</reference>
<evidence type="ECO:0000313" key="6">
    <source>
        <dbReference type="Proteomes" id="UP001207588"/>
    </source>
</evidence>
<keyword evidence="2" id="KW-0472">Membrane</keyword>
<dbReference type="EMBL" id="MVHL01000083">
    <property type="protein sequence ID" value="ORA42223.1"/>
    <property type="molecule type" value="Genomic_DNA"/>
</dbReference>
<dbReference type="Proteomes" id="UP001207588">
    <property type="component" value="Unassembled WGS sequence"/>
</dbReference>
<proteinExistence type="predicted"/>
<keyword evidence="2" id="KW-1133">Transmembrane helix</keyword>
<comment type="caution">
    <text evidence="3">The sequence shown here is derived from an EMBL/GenBank/DDBJ whole genome shotgun (WGS) entry which is preliminary data.</text>
</comment>
<keyword evidence="2" id="KW-0812">Transmembrane</keyword>
<gene>
    <name evidence="4" type="ORF">BST19_25790</name>
    <name evidence="3" type="ORF">H7I91_02145</name>
</gene>
<evidence type="ECO:0000256" key="1">
    <source>
        <dbReference type="SAM" id="MobiDB-lite"/>
    </source>
</evidence>
<name>A0AAW5RY83_MYCBC</name>
<keyword evidence="5" id="KW-1185">Reference proteome</keyword>
<evidence type="ECO:0000313" key="5">
    <source>
        <dbReference type="Proteomes" id="UP000192293"/>
    </source>
</evidence>
<reference evidence="4 5" key="1">
    <citation type="submission" date="2017-02" db="EMBL/GenBank/DDBJ databases">
        <title>The new phylogeny of genus Mycobacterium.</title>
        <authorList>
            <person name="Tortoli E."/>
            <person name="Trovato A."/>
            <person name="Cirillo D.M."/>
        </authorList>
    </citation>
    <scope>NUCLEOTIDE SEQUENCE [LARGE SCALE GENOMIC DNA]</scope>
    <source>
        <strain evidence="4 5">DSM 45439</strain>
    </source>
</reference>
<protein>
    <submittedName>
        <fullName evidence="3">Uncharacterized protein</fullName>
    </submittedName>
</protein>
<reference evidence="3" key="3">
    <citation type="journal article" date="2022" name="BMC Genomics">
        <title>Comparative genome analysis of mycobacteria focusing on tRNA and non-coding RNA.</title>
        <authorList>
            <person name="Behra P.R.K."/>
            <person name="Pettersson B.M.F."/>
            <person name="Ramesh M."/>
            <person name="Das S."/>
            <person name="Dasgupta S."/>
            <person name="Kirsebom L.A."/>
        </authorList>
    </citation>
    <scope>NUCLEOTIDE SEQUENCE</scope>
    <source>
        <strain evidence="3">DSM 45439</strain>
    </source>
</reference>
<evidence type="ECO:0000313" key="4">
    <source>
        <dbReference type="EMBL" id="ORA42223.1"/>
    </source>
</evidence>
<evidence type="ECO:0000313" key="3">
    <source>
        <dbReference type="EMBL" id="MCV6988114.1"/>
    </source>
</evidence>